<dbReference type="InterPro" id="IPR036770">
    <property type="entry name" value="Ankyrin_rpt-contain_sf"/>
</dbReference>
<feature type="repeat" description="ANK" evidence="5">
    <location>
        <begin position="704"/>
        <end position="736"/>
    </location>
</feature>
<dbReference type="Gene3D" id="1.25.40.20">
    <property type="entry name" value="Ankyrin repeat-containing domain"/>
    <property type="match status" value="3"/>
</dbReference>
<dbReference type="InterPro" id="IPR058018">
    <property type="entry name" value="AAA_lid_TANC1/2"/>
</dbReference>
<evidence type="ECO:0000256" key="1">
    <source>
        <dbReference type="ARBA" id="ARBA00022553"/>
    </source>
</evidence>
<protein>
    <submittedName>
        <fullName evidence="9">Ankyrin repeat domain-containing protein 50</fullName>
    </submittedName>
</protein>
<evidence type="ECO:0000313" key="9">
    <source>
        <dbReference type="EMBL" id="GFN74714.1"/>
    </source>
</evidence>
<dbReference type="Pfam" id="PF25520">
    <property type="entry name" value="AAA_lid_TANC1"/>
    <property type="match status" value="1"/>
</dbReference>
<dbReference type="SMART" id="SM00248">
    <property type="entry name" value="ANK"/>
    <property type="match status" value="10"/>
</dbReference>
<dbReference type="PANTHER" id="PTHR24166">
    <property type="entry name" value="ROLLING PEBBLES, ISOFORM B"/>
    <property type="match status" value="1"/>
</dbReference>
<evidence type="ECO:0000256" key="3">
    <source>
        <dbReference type="ARBA" id="ARBA00022803"/>
    </source>
</evidence>
<sequence>MTDCLLRGKRFFCREWAFAKLAHCLDTRPSSKTPGTLIMGGPGCGKTALCSEVVWPTSAQARQADLKSRLLAYHFCQAHDSSSLSVTAFIRSLVAQVSASGLVKDFASPFPCGKPRSASASSAAAASGVERDLASPVLGAGGVKDLLDPRECEANADEAFKVAFLEPLHACEPPEQSLMLWVDSVDESYYLQPVGDNNSSFTTATTAADADAALSATAGASGIPATCSQTIAELLASHSASLPPWLLLVCSARKQSKTVTRMFTGFRKLSLDDLRKSHVVRDVQQYILCRLDAEDGLRQHLSRDTAEMLNQLHIKSNGCFLYLEKVLDGVAESFIMLREVRDIPGTLNGLYLWLCQRLFVKKHVVKIRPVLNVLLASRAPLSSEELFECLLTRETDLTREEFEKRMKIMSRILFNGPNGEMIVFHHSFAEWLLDVKHCTQKYLCDAGEGHAMIAARQLQRAKDLTHSQVQDLALHLVRGSGFQPEHLVQMLILSGAGVDRCLAAGIPKDARALRLLCEAGARMPTSLMEASTTSLESMSAVLLADEEQGDDDESGPIGDIVFTDDIDELDANGRTQLHTASYRGDVRRVEALLTRGAALEPQDRSGQTALTLASRQGHASIVTALLKAGAEVDHADRDGWTALRSAAWAGHTGVVTMLLKKGAQVDHADAEQRTALRAACWGGHEEIVQLLLDAGADANRADYEGRTALIAAAYMGHEDIVALLLDRGAEIDSEDCDGRTALSVACLCVPASAGHERVVSLLLERGAAVDHCDRDGSTPLLVAAYEGHPGVCELLLEWDADADHSDAKCRTPLWAAASMGHEQVVRQLLFWGAAVDHIDSEGRTVLCVAAAQGSPSVVRQLLDRGLDEMHRDNSGWTPLHLAAYEGHLQPFAAPRSRGRWPGLKDRSFYSILCSHFRAMIVESHDNDIPCSYQLS</sequence>
<evidence type="ECO:0000256" key="5">
    <source>
        <dbReference type="PROSITE-ProRule" id="PRU00023"/>
    </source>
</evidence>
<feature type="repeat" description="ANK" evidence="5">
    <location>
        <begin position="671"/>
        <end position="703"/>
    </location>
</feature>
<dbReference type="InterPro" id="IPR002110">
    <property type="entry name" value="Ankyrin_rpt"/>
</dbReference>
<dbReference type="PROSITE" id="PS50088">
    <property type="entry name" value="ANK_REPEAT"/>
    <property type="match status" value="9"/>
</dbReference>
<feature type="domain" description="TANC1/2-like winged helix" evidence="8">
    <location>
        <begin position="357"/>
        <end position="480"/>
    </location>
</feature>
<dbReference type="Pfam" id="PF00023">
    <property type="entry name" value="Ank"/>
    <property type="match status" value="1"/>
</dbReference>
<feature type="repeat" description="ANK" evidence="5">
    <location>
        <begin position="775"/>
        <end position="807"/>
    </location>
</feature>
<feature type="repeat" description="ANK" evidence="5">
    <location>
        <begin position="638"/>
        <end position="670"/>
    </location>
</feature>
<reference evidence="9 10" key="1">
    <citation type="journal article" date="2021" name="Elife">
        <title>Chloroplast acquisition without the gene transfer in kleptoplastic sea slugs, Plakobranchus ocellatus.</title>
        <authorList>
            <person name="Maeda T."/>
            <person name="Takahashi S."/>
            <person name="Yoshida T."/>
            <person name="Shimamura S."/>
            <person name="Takaki Y."/>
            <person name="Nagai Y."/>
            <person name="Toyoda A."/>
            <person name="Suzuki Y."/>
            <person name="Arimoto A."/>
            <person name="Ishii H."/>
            <person name="Satoh N."/>
            <person name="Nishiyama T."/>
            <person name="Hasebe M."/>
            <person name="Maruyama T."/>
            <person name="Minagawa J."/>
            <person name="Obokata J."/>
            <person name="Shigenobu S."/>
        </authorList>
    </citation>
    <scope>NUCLEOTIDE SEQUENCE [LARGE SCALE GENOMIC DNA]</scope>
</reference>
<proteinExistence type="predicted"/>
<keyword evidence="3" id="KW-0802">TPR repeat</keyword>
<evidence type="ECO:0000259" key="7">
    <source>
        <dbReference type="Pfam" id="PF25520"/>
    </source>
</evidence>
<dbReference type="InterPro" id="IPR041664">
    <property type="entry name" value="AAA_16"/>
</dbReference>
<dbReference type="Proteomes" id="UP000735302">
    <property type="component" value="Unassembled WGS sequence"/>
</dbReference>
<comment type="caution">
    <text evidence="9">The sequence shown here is derived from an EMBL/GenBank/DDBJ whole genome shotgun (WGS) entry which is preliminary data.</text>
</comment>
<feature type="repeat" description="ANK" evidence="5">
    <location>
        <begin position="605"/>
        <end position="637"/>
    </location>
</feature>
<dbReference type="PROSITE" id="PS50297">
    <property type="entry name" value="ANK_REP_REGION"/>
    <property type="match status" value="7"/>
</dbReference>
<evidence type="ECO:0000259" key="6">
    <source>
        <dbReference type="Pfam" id="PF13191"/>
    </source>
</evidence>
<dbReference type="Pfam" id="PF13191">
    <property type="entry name" value="AAA_16"/>
    <property type="match status" value="1"/>
</dbReference>
<feature type="repeat" description="ANK" evidence="5">
    <location>
        <begin position="841"/>
        <end position="873"/>
    </location>
</feature>
<accession>A0AAV3XVS8</accession>
<feature type="repeat" description="ANK" evidence="5">
    <location>
        <begin position="737"/>
        <end position="774"/>
    </location>
</feature>
<feature type="domain" description="TANC1/2-like AAA+ ATPase lid" evidence="7">
    <location>
        <begin position="272"/>
        <end position="356"/>
    </location>
</feature>
<dbReference type="EMBL" id="BLXT01000154">
    <property type="protein sequence ID" value="GFN74714.1"/>
    <property type="molecule type" value="Genomic_DNA"/>
</dbReference>
<keyword evidence="4 5" id="KW-0040">ANK repeat</keyword>
<evidence type="ECO:0000313" key="10">
    <source>
        <dbReference type="Proteomes" id="UP000735302"/>
    </source>
</evidence>
<keyword evidence="1" id="KW-0597">Phosphoprotein</keyword>
<name>A0AAV3XVS8_9GAST</name>
<dbReference type="PRINTS" id="PR01415">
    <property type="entry name" value="ANKYRIN"/>
</dbReference>
<dbReference type="InterPro" id="IPR050889">
    <property type="entry name" value="Dendritic_Spine_Reg/Scaffold"/>
</dbReference>
<feature type="domain" description="Orc1-like AAA ATPase" evidence="6">
    <location>
        <begin position="10"/>
        <end position="186"/>
    </location>
</feature>
<evidence type="ECO:0000256" key="2">
    <source>
        <dbReference type="ARBA" id="ARBA00022737"/>
    </source>
</evidence>
<feature type="repeat" description="ANK" evidence="5">
    <location>
        <begin position="572"/>
        <end position="604"/>
    </location>
</feature>
<keyword evidence="2" id="KW-0677">Repeat</keyword>
<dbReference type="Pfam" id="PF25521">
    <property type="entry name" value="WHD_TANC1"/>
    <property type="match status" value="1"/>
</dbReference>
<dbReference type="AlphaFoldDB" id="A0AAV3XVS8"/>
<dbReference type="PANTHER" id="PTHR24166:SF48">
    <property type="entry name" value="PROTEIN VAPYRIN"/>
    <property type="match status" value="1"/>
</dbReference>
<dbReference type="SUPFAM" id="SSF48403">
    <property type="entry name" value="Ankyrin repeat"/>
    <property type="match status" value="1"/>
</dbReference>
<dbReference type="Pfam" id="PF12796">
    <property type="entry name" value="Ank_2"/>
    <property type="match status" value="3"/>
</dbReference>
<evidence type="ECO:0000259" key="8">
    <source>
        <dbReference type="Pfam" id="PF25521"/>
    </source>
</evidence>
<feature type="repeat" description="ANK" evidence="5">
    <location>
        <begin position="808"/>
        <end position="840"/>
    </location>
</feature>
<keyword evidence="10" id="KW-1185">Reference proteome</keyword>
<organism evidence="9 10">
    <name type="scientific">Plakobranchus ocellatus</name>
    <dbReference type="NCBI Taxonomy" id="259542"/>
    <lineage>
        <taxon>Eukaryota</taxon>
        <taxon>Metazoa</taxon>
        <taxon>Spiralia</taxon>
        <taxon>Lophotrochozoa</taxon>
        <taxon>Mollusca</taxon>
        <taxon>Gastropoda</taxon>
        <taxon>Heterobranchia</taxon>
        <taxon>Euthyneura</taxon>
        <taxon>Panpulmonata</taxon>
        <taxon>Sacoglossa</taxon>
        <taxon>Placobranchoidea</taxon>
        <taxon>Plakobranchidae</taxon>
        <taxon>Plakobranchus</taxon>
    </lineage>
</organism>
<evidence type="ECO:0000256" key="4">
    <source>
        <dbReference type="ARBA" id="ARBA00023043"/>
    </source>
</evidence>
<gene>
    <name evidence="9" type="ORF">PoB_000122000</name>
</gene>
<dbReference type="InterPro" id="IPR058056">
    <property type="entry name" value="WH_TANC1/2"/>
</dbReference>